<dbReference type="RefSeq" id="WP_263569521.1">
    <property type="nucleotide sequence ID" value="NZ_JAJIRN010000001.1"/>
</dbReference>
<dbReference type="InterPro" id="IPR011249">
    <property type="entry name" value="Metalloenz_LuxS/M16"/>
</dbReference>
<dbReference type="EMBL" id="JAJIRN010000001">
    <property type="protein sequence ID" value="MCV2366908.1"/>
    <property type="molecule type" value="Genomic_DNA"/>
</dbReference>
<name>A0ABT2Y9E7_9BURK</name>
<dbReference type="Gene3D" id="3.30.830.10">
    <property type="entry name" value="Metalloenzyme, LuxS/M16 peptidase-like"/>
    <property type="match status" value="1"/>
</dbReference>
<protein>
    <submittedName>
        <fullName evidence="1">Uncharacterized protein</fullName>
    </submittedName>
</protein>
<gene>
    <name evidence="1" type="ORF">LNV07_02200</name>
</gene>
<accession>A0ABT2Y9E7</accession>
<proteinExistence type="predicted"/>
<evidence type="ECO:0000313" key="2">
    <source>
        <dbReference type="Proteomes" id="UP001209701"/>
    </source>
</evidence>
<sequence>MKGAPPDPQSARRMELAAQELFNFGRLREPEEAMSHMQAVKGAQVQAVFEQLLQPGRSSPAVALAGSVPQRARACAEALFS</sequence>
<comment type="caution">
    <text evidence="1">The sequence shown here is derived from an EMBL/GenBank/DDBJ whole genome shotgun (WGS) entry which is preliminary data.</text>
</comment>
<keyword evidence="2" id="KW-1185">Reference proteome</keyword>
<evidence type="ECO:0000313" key="1">
    <source>
        <dbReference type="EMBL" id="MCV2366908.1"/>
    </source>
</evidence>
<dbReference type="SUPFAM" id="SSF63411">
    <property type="entry name" value="LuxS/MPP-like metallohydrolase"/>
    <property type="match status" value="1"/>
</dbReference>
<organism evidence="1 2">
    <name type="scientific">Roseateles oligotrophus</name>
    <dbReference type="NCBI Taxonomy" id="1769250"/>
    <lineage>
        <taxon>Bacteria</taxon>
        <taxon>Pseudomonadati</taxon>
        <taxon>Pseudomonadota</taxon>
        <taxon>Betaproteobacteria</taxon>
        <taxon>Burkholderiales</taxon>
        <taxon>Sphaerotilaceae</taxon>
        <taxon>Roseateles</taxon>
    </lineage>
</organism>
<reference evidence="1 2" key="1">
    <citation type="submission" date="2021-11" db="EMBL/GenBank/DDBJ databases">
        <authorList>
            <person name="Liang Q."/>
            <person name="Mou H."/>
            <person name="Liu Z."/>
        </authorList>
    </citation>
    <scope>NUCLEOTIDE SEQUENCE [LARGE SCALE GENOMIC DNA]</scope>
    <source>
        <strain evidence="1 2">CHU3</strain>
    </source>
</reference>
<dbReference type="Proteomes" id="UP001209701">
    <property type="component" value="Unassembled WGS sequence"/>
</dbReference>